<dbReference type="Proteomes" id="UP001595740">
    <property type="component" value="Unassembled WGS sequence"/>
</dbReference>
<dbReference type="NCBIfam" id="NF008653">
    <property type="entry name" value="PRK11650.1"/>
    <property type="match status" value="1"/>
</dbReference>
<dbReference type="InterPro" id="IPR012340">
    <property type="entry name" value="NA-bd_OB-fold"/>
</dbReference>
<evidence type="ECO:0000259" key="5">
    <source>
        <dbReference type="PROSITE" id="PS50893"/>
    </source>
</evidence>
<evidence type="ECO:0000256" key="4">
    <source>
        <dbReference type="SAM" id="MobiDB-lite"/>
    </source>
</evidence>
<dbReference type="PROSITE" id="PS00211">
    <property type="entry name" value="ABC_TRANSPORTER_1"/>
    <property type="match status" value="1"/>
</dbReference>
<dbReference type="InterPro" id="IPR027417">
    <property type="entry name" value="P-loop_NTPase"/>
</dbReference>
<feature type="domain" description="ABC transporter" evidence="5">
    <location>
        <begin position="4"/>
        <end position="235"/>
    </location>
</feature>
<name>A0ABV7RLC9_9GAMM</name>
<dbReference type="Pfam" id="PF00005">
    <property type="entry name" value="ABC_tran"/>
    <property type="match status" value="1"/>
</dbReference>
<feature type="region of interest" description="Disordered" evidence="4">
    <location>
        <begin position="368"/>
        <end position="392"/>
    </location>
</feature>
<dbReference type="InterPro" id="IPR017871">
    <property type="entry name" value="ABC_transporter-like_CS"/>
</dbReference>
<dbReference type="InterPro" id="IPR003439">
    <property type="entry name" value="ABC_transporter-like_ATP-bd"/>
</dbReference>
<protein>
    <submittedName>
        <fullName evidence="6">ABC transporter ATP-binding protein</fullName>
    </submittedName>
</protein>
<dbReference type="Gene3D" id="2.40.50.140">
    <property type="entry name" value="Nucleic acid-binding proteins"/>
    <property type="match status" value="1"/>
</dbReference>
<keyword evidence="1" id="KW-0813">Transport</keyword>
<organism evidence="6 7">
    <name type="scientific">Lysobacter cavernae</name>
    <dbReference type="NCBI Taxonomy" id="1685901"/>
    <lineage>
        <taxon>Bacteria</taxon>
        <taxon>Pseudomonadati</taxon>
        <taxon>Pseudomonadota</taxon>
        <taxon>Gammaproteobacteria</taxon>
        <taxon>Lysobacterales</taxon>
        <taxon>Lysobacteraceae</taxon>
        <taxon>Lysobacter</taxon>
    </lineage>
</organism>
<gene>
    <name evidence="6" type="ORF">ACFOLC_01330</name>
</gene>
<evidence type="ECO:0000256" key="2">
    <source>
        <dbReference type="ARBA" id="ARBA00022741"/>
    </source>
</evidence>
<dbReference type="InterPro" id="IPR003593">
    <property type="entry name" value="AAA+_ATPase"/>
</dbReference>
<dbReference type="Gene3D" id="3.40.50.300">
    <property type="entry name" value="P-loop containing nucleotide triphosphate hydrolases"/>
    <property type="match status" value="1"/>
</dbReference>
<evidence type="ECO:0000256" key="3">
    <source>
        <dbReference type="ARBA" id="ARBA00022840"/>
    </source>
</evidence>
<dbReference type="Gene3D" id="2.40.50.100">
    <property type="match status" value="1"/>
</dbReference>
<evidence type="ECO:0000256" key="1">
    <source>
        <dbReference type="ARBA" id="ARBA00022448"/>
    </source>
</evidence>
<dbReference type="SMART" id="SM00382">
    <property type="entry name" value="AAA"/>
    <property type="match status" value="1"/>
</dbReference>
<dbReference type="InterPro" id="IPR008995">
    <property type="entry name" value="Mo/tungstate-bd_C_term_dom"/>
</dbReference>
<feature type="compositionally biased region" description="Basic and acidic residues" evidence="4">
    <location>
        <begin position="383"/>
        <end position="392"/>
    </location>
</feature>
<dbReference type="SUPFAM" id="SSF52540">
    <property type="entry name" value="P-loop containing nucleoside triphosphate hydrolases"/>
    <property type="match status" value="1"/>
</dbReference>
<proteinExistence type="predicted"/>
<dbReference type="InterPro" id="IPR015855">
    <property type="entry name" value="ABC_transpr_MalK-like"/>
</dbReference>
<comment type="caution">
    <text evidence="6">The sequence shown here is derived from an EMBL/GenBank/DDBJ whole genome shotgun (WGS) entry which is preliminary data.</text>
</comment>
<sequence length="392" mass="42672">MAKVTLDRLRKVYPNGFVGVADATFDIADGELLVLVGPSGCGKSTLLRMIAGLETISSGELRIGERLVNEVPPKDRDIAMVFQSYALYPHMSVAENLGFGLKLRGAGKVEVDRRVREAAAMLELDALLDRKPAALSGGQRQRVALGRSLVRQPQVFLLDEPLSNLDAKLRAGMRVEIARLHRQLGTTMVYVTHDQIEAMTLGQRIVVLDKGRIQQIDTPMALYNRPANLFVATFLGSPKMNLLWGEVIERDGLRLKIAEGVELPLQPDPALRAVVQGYVGRQLTVGLRPEDMHLAPAGPDRLPARVEMVEPVGNEAFLNLGCGGCDLVIRLPPYGLPAVGDTVHLGYVPERMHFFDPASELRLDGAGDARNREHGTAPAGAHAVERRAVGDT</sequence>
<dbReference type="PROSITE" id="PS50893">
    <property type="entry name" value="ABC_TRANSPORTER_2"/>
    <property type="match status" value="1"/>
</dbReference>
<dbReference type="SUPFAM" id="SSF50331">
    <property type="entry name" value="MOP-like"/>
    <property type="match status" value="1"/>
</dbReference>
<reference evidence="7" key="1">
    <citation type="journal article" date="2019" name="Int. J. Syst. Evol. Microbiol.">
        <title>The Global Catalogue of Microorganisms (GCM) 10K type strain sequencing project: providing services to taxonomists for standard genome sequencing and annotation.</title>
        <authorList>
            <consortium name="The Broad Institute Genomics Platform"/>
            <consortium name="The Broad Institute Genome Sequencing Center for Infectious Disease"/>
            <person name="Wu L."/>
            <person name="Ma J."/>
        </authorList>
    </citation>
    <scope>NUCLEOTIDE SEQUENCE [LARGE SCALE GENOMIC DNA]</scope>
    <source>
        <strain evidence="7">KCTC 42875</strain>
    </source>
</reference>
<dbReference type="PANTHER" id="PTHR43875">
    <property type="entry name" value="MALTODEXTRIN IMPORT ATP-BINDING PROTEIN MSMX"/>
    <property type="match status" value="1"/>
</dbReference>
<dbReference type="RefSeq" id="WP_386756914.1">
    <property type="nucleotide sequence ID" value="NZ_JBHRXK010000001.1"/>
</dbReference>
<evidence type="ECO:0000313" key="6">
    <source>
        <dbReference type="EMBL" id="MFC3549653.1"/>
    </source>
</evidence>
<dbReference type="PANTHER" id="PTHR43875:SF1">
    <property type="entry name" value="OSMOPROTECTIVE COMPOUNDS UPTAKE ATP-BINDING PROTEIN GGTA"/>
    <property type="match status" value="1"/>
</dbReference>
<dbReference type="Pfam" id="PF08402">
    <property type="entry name" value="TOBE_2"/>
    <property type="match status" value="1"/>
</dbReference>
<keyword evidence="2" id="KW-0547">Nucleotide-binding</keyword>
<dbReference type="EMBL" id="JBHRXK010000001">
    <property type="protein sequence ID" value="MFC3549653.1"/>
    <property type="molecule type" value="Genomic_DNA"/>
</dbReference>
<dbReference type="CDD" id="cd03301">
    <property type="entry name" value="ABC_MalK_N"/>
    <property type="match status" value="1"/>
</dbReference>
<dbReference type="GO" id="GO:0005524">
    <property type="term" value="F:ATP binding"/>
    <property type="evidence" value="ECO:0007669"/>
    <property type="project" value="UniProtKB-KW"/>
</dbReference>
<accession>A0ABV7RLC9</accession>
<keyword evidence="7" id="KW-1185">Reference proteome</keyword>
<evidence type="ECO:0000313" key="7">
    <source>
        <dbReference type="Proteomes" id="UP001595740"/>
    </source>
</evidence>
<keyword evidence="3 6" id="KW-0067">ATP-binding</keyword>
<dbReference type="InterPro" id="IPR047641">
    <property type="entry name" value="ABC_transpr_MalK/UgpC-like"/>
</dbReference>
<dbReference type="InterPro" id="IPR013611">
    <property type="entry name" value="Transp-assoc_OB_typ2"/>
</dbReference>